<name>A0A9X3N5K7_9ACTN</name>
<protein>
    <submittedName>
        <fullName evidence="2">Uncharacterized protein</fullName>
    </submittedName>
</protein>
<keyword evidence="3" id="KW-1185">Reference proteome</keyword>
<keyword evidence="1" id="KW-0732">Signal</keyword>
<organism evidence="2 3">
    <name type="scientific">Solirubrobacter phytolaccae</name>
    <dbReference type="NCBI Taxonomy" id="1404360"/>
    <lineage>
        <taxon>Bacteria</taxon>
        <taxon>Bacillati</taxon>
        <taxon>Actinomycetota</taxon>
        <taxon>Thermoleophilia</taxon>
        <taxon>Solirubrobacterales</taxon>
        <taxon>Solirubrobacteraceae</taxon>
        <taxon>Solirubrobacter</taxon>
    </lineage>
</organism>
<dbReference type="Proteomes" id="UP001147653">
    <property type="component" value="Unassembled WGS sequence"/>
</dbReference>
<proteinExistence type="predicted"/>
<evidence type="ECO:0000313" key="3">
    <source>
        <dbReference type="Proteomes" id="UP001147653"/>
    </source>
</evidence>
<evidence type="ECO:0000313" key="2">
    <source>
        <dbReference type="EMBL" id="MDA0180118.1"/>
    </source>
</evidence>
<dbReference type="Gene3D" id="2.60.40.10">
    <property type="entry name" value="Immunoglobulins"/>
    <property type="match status" value="1"/>
</dbReference>
<dbReference type="EMBL" id="JAPDDP010000009">
    <property type="protein sequence ID" value="MDA0180118.1"/>
    <property type="molecule type" value="Genomic_DNA"/>
</dbReference>
<dbReference type="RefSeq" id="WP_270024428.1">
    <property type="nucleotide sequence ID" value="NZ_JAPDDP010000009.1"/>
</dbReference>
<evidence type="ECO:0000256" key="1">
    <source>
        <dbReference type="SAM" id="SignalP"/>
    </source>
</evidence>
<dbReference type="InterPro" id="IPR013783">
    <property type="entry name" value="Ig-like_fold"/>
</dbReference>
<gene>
    <name evidence="2" type="ORF">OJ997_07415</name>
</gene>
<feature type="signal peptide" evidence="1">
    <location>
        <begin position="1"/>
        <end position="28"/>
    </location>
</feature>
<reference evidence="2" key="1">
    <citation type="submission" date="2022-10" db="EMBL/GenBank/DDBJ databases">
        <title>The WGS of Solirubrobacter phytolaccae KCTC 29190.</title>
        <authorList>
            <person name="Jiang Z."/>
        </authorList>
    </citation>
    <scope>NUCLEOTIDE SEQUENCE</scope>
    <source>
        <strain evidence="2">KCTC 29190</strain>
    </source>
</reference>
<dbReference type="GO" id="GO:0005975">
    <property type="term" value="P:carbohydrate metabolic process"/>
    <property type="evidence" value="ECO:0007669"/>
    <property type="project" value="UniProtKB-ARBA"/>
</dbReference>
<sequence length="1053" mass="110745">MTLFSPTLAALGASVIVLLGVVAPAAEADASAPSGASIVAPGANDFVGTDDVRVRVRAGAKVTAIQAFNGTHDVTRRFKRHGRVWSAKLPRSVITPGTNKLVVHALAGKRSGEATTITFIAGRASASPLKLRSGRTVKAGQIPVAIATPTAARAELRVNGTRVASARNGVAAKKHEWLVSRQDGLRAGRNTLTVRTYDQDGRHATKRWTVTRPAGAPFAEAGPQSRTAKAGRWLKLDGSASKGRKLAYAWRVVEAPDGAKPRLRGARSSTPRFMPDRAGTYRLALRATHRGQARASAASAASEDVVTVYTAPTFGSQGLYVDTALTLGSAASISYGGESYAAASPTSPDLFLQIEPATLTVKQTGDHTQITPQAGMITIGVWTNATVPYTTNQHGSMVWIGTQLVAHNSSVGTPVSNLRGWLTPTTPTGVTAKWVGADYLQVQTRTANPDATQNTMSINGTAYSAALPAGAIAGYHALALDNAGAPRWSNLYPIYGVAGTDTAIENLLAVELKAQAAQGGTLLIQGFGNLPSVAQGSELGAQLDALGGRSDVAYRLNGTHDANGGAYALIAALRSKGLLFGWHGEEASFERTGGGALTALLWRDAEANDYIVQHADDADISAGPNRYQYLPLIYGAPTAYTNVIRDADNDALVSATPGQSAAMAAIVAYAIQHRWTVSDPGSKCPGDLDAIRASYCTTSSQDLQNLKDGITNQLPAYTTTDAYTQQDLTDARINFENEIADVATVQADLATYANLYAVKGSLQAIVDANVIGQTIEENKQLTLMSQGSTSTDTLNMINASLAMISAFPDVGFMASFVGGMSAMAQSVASADNPTPTIANEVELTEANALATVAATYSGAAGRFGDIGNYLVQDPQKLLTVAYALSKGELTLTPDRQEDLSASATYGMRQFLWGTILSTSYGAFIADPALGSNPECSYGLSNEWYPMKGLGATGNSHWAWATPDTGGKAFNWWIAMLQTSDPLQYAYTHTGIGLPTTVTDPLFSPINPALPVDQQVNVGAVAPYFWIDYLPFNTLRAVNTASDPNPTKGCFLPD</sequence>
<feature type="chain" id="PRO_5040924009" evidence="1">
    <location>
        <begin position="29"/>
        <end position="1053"/>
    </location>
</feature>
<accession>A0A9X3N5K7</accession>
<comment type="caution">
    <text evidence="2">The sequence shown here is derived from an EMBL/GenBank/DDBJ whole genome shotgun (WGS) entry which is preliminary data.</text>
</comment>
<dbReference type="AlphaFoldDB" id="A0A9X3N5K7"/>